<dbReference type="SUPFAM" id="SSF100950">
    <property type="entry name" value="NagB/RpiA/CoA transferase-like"/>
    <property type="match status" value="1"/>
</dbReference>
<keyword evidence="1" id="KW-0805">Transcription regulation</keyword>
<reference evidence="5 6" key="1">
    <citation type="submission" date="2017-09" db="EMBL/GenBank/DDBJ databases">
        <authorList>
            <person name="Ehlers B."/>
            <person name="Leendertz F.H."/>
        </authorList>
    </citation>
    <scope>NUCLEOTIDE SEQUENCE [LARGE SCALE GENOMIC DNA]</scope>
    <source>
        <strain evidence="5 6">DSM 18289</strain>
    </source>
</reference>
<dbReference type="GO" id="GO:0003700">
    <property type="term" value="F:DNA-binding transcription factor activity"/>
    <property type="evidence" value="ECO:0007669"/>
    <property type="project" value="InterPro"/>
</dbReference>
<dbReference type="InterPro" id="IPR036388">
    <property type="entry name" value="WH-like_DNA-bd_sf"/>
</dbReference>
<dbReference type="InterPro" id="IPR037171">
    <property type="entry name" value="NagB/RpiA_transferase-like"/>
</dbReference>
<protein>
    <submittedName>
        <fullName evidence="5">Transcriptional regulator, DeoR family</fullName>
    </submittedName>
</protein>
<organism evidence="5 6">
    <name type="scientific">Cohaesibacter gelatinilyticus</name>
    <dbReference type="NCBI Taxonomy" id="372072"/>
    <lineage>
        <taxon>Bacteria</taxon>
        <taxon>Pseudomonadati</taxon>
        <taxon>Pseudomonadota</taxon>
        <taxon>Alphaproteobacteria</taxon>
        <taxon>Hyphomicrobiales</taxon>
        <taxon>Cohaesibacteraceae</taxon>
    </lineage>
</organism>
<dbReference type="PRINTS" id="PR00037">
    <property type="entry name" value="HTHLACR"/>
</dbReference>
<dbReference type="Proteomes" id="UP000219439">
    <property type="component" value="Unassembled WGS sequence"/>
</dbReference>
<gene>
    <name evidence="5" type="ORF">SAMN06265368_1789</name>
</gene>
<dbReference type="Pfam" id="PF00455">
    <property type="entry name" value="DeoRC"/>
    <property type="match status" value="1"/>
</dbReference>
<keyword evidence="6" id="KW-1185">Reference proteome</keyword>
<dbReference type="InterPro" id="IPR001034">
    <property type="entry name" value="DeoR_HTH"/>
</dbReference>
<dbReference type="RefSeq" id="WP_097152902.1">
    <property type="nucleotide sequence ID" value="NZ_OBEL01000001.1"/>
</dbReference>
<dbReference type="AlphaFoldDB" id="A0A285NHJ9"/>
<keyword evidence="2" id="KW-0238">DNA-binding</keyword>
<dbReference type="InterPro" id="IPR050313">
    <property type="entry name" value="Carb_Metab_HTH_regulators"/>
</dbReference>
<dbReference type="PROSITE" id="PS00894">
    <property type="entry name" value="HTH_DEOR_1"/>
    <property type="match status" value="1"/>
</dbReference>
<evidence type="ECO:0000259" key="4">
    <source>
        <dbReference type="PROSITE" id="PS51000"/>
    </source>
</evidence>
<evidence type="ECO:0000256" key="1">
    <source>
        <dbReference type="ARBA" id="ARBA00023015"/>
    </source>
</evidence>
<dbReference type="InterPro" id="IPR036390">
    <property type="entry name" value="WH_DNA-bd_sf"/>
</dbReference>
<dbReference type="InterPro" id="IPR014036">
    <property type="entry name" value="DeoR-like_C"/>
</dbReference>
<evidence type="ECO:0000313" key="6">
    <source>
        <dbReference type="Proteomes" id="UP000219439"/>
    </source>
</evidence>
<dbReference type="Pfam" id="PF08220">
    <property type="entry name" value="HTH_DeoR"/>
    <property type="match status" value="1"/>
</dbReference>
<dbReference type="SMART" id="SM01134">
    <property type="entry name" value="DeoRC"/>
    <property type="match status" value="1"/>
</dbReference>
<proteinExistence type="predicted"/>
<evidence type="ECO:0000313" key="5">
    <source>
        <dbReference type="EMBL" id="SNZ08738.1"/>
    </source>
</evidence>
<feature type="domain" description="HTH deoR-type" evidence="4">
    <location>
        <begin position="10"/>
        <end position="65"/>
    </location>
</feature>
<dbReference type="EMBL" id="OBEL01000001">
    <property type="protein sequence ID" value="SNZ08738.1"/>
    <property type="molecule type" value="Genomic_DNA"/>
</dbReference>
<dbReference type="SMART" id="SM00420">
    <property type="entry name" value="HTH_DEOR"/>
    <property type="match status" value="1"/>
</dbReference>
<dbReference type="OrthoDB" id="7688673at2"/>
<evidence type="ECO:0000256" key="3">
    <source>
        <dbReference type="ARBA" id="ARBA00023163"/>
    </source>
</evidence>
<dbReference type="Gene3D" id="3.40.50.1360">
    <property type="match status" value="1"/>
</dbReference>
<name>A0A285NHJ9_9HYPH</name>
<keyword evidence="3" id="KW-0804">Transcription</keyword>
<dbReference type="PANTHER" id="PTHR30363">
    <property type="entry name" value="HTH-TYPE TRANSCRIPTIONAL REGULATOR SRLR-RELATED"/>
    <property type="match status" value="1"/>
</dbReference>
<dbReference type="SUPFAM" id="SSF46785">
    <property type="entry name" value="Winged helix' DNA-binding domain"/>
    <property type="match status" value="1"/>
</dbReference>
<dbReference type="PANTHER" id="PTHR30363:SF44">
    <property type="entry name" value="AGA OPERON TRANSCRIPTIONAL REPRESSOR-RELATED"/>
    <property type="match status" value="1"/>
</dbReference>
<accession>A0A285NHJ9</accession>
<dbReference type="InterPro" id="IPR018356">
    <property type="entry name" value="Tscrpt_reg_HTH_DeoR_CS"/>
</dbReference>
<dbReference type="GO" id="GO:0003677">
    <property type="term" value="F:DNA binding"/>
    <property type="evidence" value="ECO:0007669"/>
    <property type="project" value="UniProtKB-KW"/>
</dbReference>
<dbReference type="Gene3D" id="1.10.10.10">
    <property type="entry name" value="Winged helix-like DNA-binding domain superfamily/Winged helix DNA-binding domain"/>
    <property type="match status" value="1"/>
</dbReference>
<dbReference type="PROSITE" id="PS51000">
    <property type="entry name" value="HTH_DEOR_2"/>
    <property type="match status" value="1"/>
</dbReference>
<evidence type="ECO:0000256" key="2">
    <source>
        <dbReference type="ARBA" id="ARBA00023125"/>
    </source>
</evidence>
<sequence length="257" mass="27515">MTGRKSSVRPGVRQAEIAELIAKHGKASVEELAVRFDTSAETIRRDLGVLADMGQVRKIHGGARAIDVREEGPFDERMKLNAAAKRIIAEKAFRLVAPRQTLFIDTGSTTLVCADVLARVKDLTVITNSVRIARTFAQGTGGSRVFLLGGQFALDNSQTVGPATVNEINGYQVDHAILTVGAIDSTGVMDYSHDEAQVARAMIGSASQVSVVVDHSKFGKTAPFRVCGLDQIDQLVVDVEPDDSLDQALASSQVEVI</sequence>